<dbReference type="GeneID" id="55990894"/>
<organism evidence="3 4">
    <name type="scientific">Talaromyces rugulosus</name>
    <name type="common">Penicillium rugulosum</name>
    <dbReference type="NCBI Taxonomy" id="121627"/>
    <lineage>
        <taxon>Eukaryota</taxon>
        <taxon>Fungi</taxon>
        <taxon>Dikarya</taxon>
        <taxon>Ascomycota</taxon>
        <taxon>Pezizomycotina</taxon>
        <taxon>Eurotiomycetes</taxon>
        <taxon>Eurotiomycetidae</taxon>
        <taxon>Eurotiales</taxon>
        <taxon>Trichocomaceae</taxon>
        <taxon>Talaromyces</taxon>
        <taxon>Talaromyces sect. Islandici</taxon>
    </lineage>
</organism>
<dbReference type="EMBL" id="CP055899">
    <property type="protein sequence ID" value="QKX56288.1"/>
    <property type="molecule type" value="Genomic_DNA"/>
</dbReference>
<dbReference type="RefSeq" id="XP_035342466.1">
    <property type="nucleotide sequence ID" value="XM_035486573.1"/>
</dbReference>
<dbReference type="AlphaFoldDB" id="A0A7H8QQX4"/>
<evidence type="ECO:0000256" key="2">
    <source>
        <dbReference type="SAM" id="MobiDB-lite"/>
    </source>
</evidence>
<accession>A0A7H8QQX4</accession>
<dbReference type="OrthoDB" id="1908178at2759"/>
<name>A0A7H8QQX4_TALRU</name>
<evidence type="ECO:0000313" key="3">
    <source>
        <dbReference type="EMBL" id="QKX56288.1"/>
    </source>
</evidence>
<dbReference type="Proteomes" id="UP000509510">
    <property type="component" value="Chromosome II"/>
</dbReference>
<dbReference type="KEGG" id="trg:TRUGW13939_03389"/>
<sequence>MSTGAAQPRMKTDEEAEEPSTNDPPPSHADDTREYSTTIEERDNEAGAHQYDMDHDPFIEPQEDEDCEDNWDSDGNPGPYPRYRPRNRVSILEYIKKTRAVDLVTAEMFQQEDGTPEDPDDPRRHSVNIITFLAALHDKSKSNQYVFTCYKKLPDVGVAYLSRMERKILLRRFAKPLDRRRSHARYYLQLVHDMIDAELPMNRWHWTNAIYFTAHKVPVLERRDLEDALYLWRKMESVGIVADGAIFELLFMIATKSNQFAVADSLLKEMKHRKLPLSRHGMVSKIYASGRRQDLNGVQDSFDEFVQAGGIVDTTVLNALLSALLQIGSEEVAQQLYSKMITAHTVSHLQTHPQHAFAPSTLTEFGGWRYSARRLGDIFKRYTRLRDQYEENPAQVQDLVPMSPDTRTFYIVFNHHCLRTGDLKQICQILRDMETVFLVPPQSFVYNSLFLGFSRHGASQGWTKERLLEVWVVFRRLLYESETRLSRLESDGVLIESLWENPLESIANTLLGPADDDQLLKRKAAPEMSLGGEIEGVEEEDIMKRFDNMGHYRRSSYLDDSTPRRLENTMLLSRGLNIAILKAFGAHLGSRGLIKIYTQIERIWKPWKRLPSDAHAVKNELDRQLTRIKERERHARFQNASHPSARNE</sequence>
<evidence type="ECO:0008006" key="5">
    <source>
        <dbReference type="Google" id="ProtNLM"/>
    </source>
</evidence>
<proteinExistence type="predicted"/>
<evidence type="ECO:0000313" key="4">
    <source>
        <dbReference type="Proteomes" id="UP000509510"/>
    </source>
</evidence>
<protein>
    <recommendedName>
        <fullName evidence="5">Pentacotripeptide-repeat region of PRORP domain-containing protein</fullName>
    </recommendedName>
</protein>
<keyword evidence="1" id="KW-0677">Repeat</keyword>
<feature type="compositionally biased region" description="Acidic residues" evidence="2">
    <location>
        <begin position="61"/>
        <end position="72"/>
    </location>
</feature>
<dbReference type="PANTHER" id="PTHR47447">
    <property type="entry name" value="OS03G0856100 PROTEIN"/>
    <property type="match status" value="1"/>
</dbReference>
<gene>
    <name evidence="3" type="ORF">TRUGW13939_03389</name>
</gene>
<feature type="region of interest" description="Disordered" evidence="2">
    <location>
        <begin position="1"/>
        <end position="84"/>
    </location>
</feature>
<reference evidence="4" key="1">
    <citation type="submission" date="2020-06" db="EMBL/GenBank/DDBJ databases">
        <title>A chromosome-scale genome assembly of Talaromyces rugulosus W13939.</title>
        <authorList>
            <person name="Wang B."/>
            <person name="Guo L."/>
            <person name="Ye K."/>
            <person name="Wang L."/>
        </authorList>
    </citation>
    <scope>NUCLEOTIDE SEQUENCE [LARGE SCALE GENOMIC DNA]</scope>
    <source>
        <strain evidence="4">W13939</strain>
    </source>
</reference>
<evidence type="ECO:0000256" key="1">
    <source>
        <dbReference type="ARBA" id="ARBA00022737"/>
    </source>
</evidence>
<dbReference type="InterPro" id="IPR011990">
    <property type="entry name" value="TPR-like_helical_dom_sf"/>
</dbReference>
<dbReference type="PANTHER" id="PTHR47447:SF17">
    <property type="entry name" value="OS12G0638900 PROTEIN"/>
    <property type="match status" value="1"/>
</dbReference>
<dbReference type="Gene3D" id="1.25.40.10">
    <property type="entry name" value="Tetratricopeptide repeat domain"/>
    <property type="match status" value="1"/>
</dbReference>
<keyword evidence="4" id="KW-1185">Reference proteome</keyword>
<feature type="compositionally biased region" description="Basic and acidic residues" evidence="2">
    <location>
        <begin position="28"/>
        <end position="58"/>
    </location>
</feature>